<sequence>MFRRSTPEPDVPATTDKVGGKGRPTPSRKEAEAAARARAKVPRTRKEQMAAQRSARGDTASKMRQAMKTGDDRYLPSRDRGPVRRFIRDFVDSRFSFIELMVPLLIASMVLGYSGNRTAQNLGNTVLFTTILVIVFDIVMLRFRLRRELAARFPGESTKGVTMYAAMRSLQMKFLRLPKAQVKIGEKLPETYR</sequence>
<evidence type="ECO:0000256" key="1">
    <source>
        <dbReference type="SAM" id="MobiDB-lite"/>
    </source>
</evidence>
<proteinExistence type="predicted"/>
<feature type="transmembrane region" description="Helical" evidence="2">
    <location>
        <begin position="95"/>
        <end position="113"/>
    </location>
</feature>
<dbReference type="EMBL" id="CZKB01000012">
    <property type="protein sequence ID" value="CUR60054.1"/>
    <property type="molecule type" value="Genomic_DNA"/>
</dbReference>
<feature type="region of interest" description="Disordered" evidence="1">
    <location>
        <begin position="1"/>
        <end position="75"/>
    </location>
</feature>
<dbReference type="Pfam" id="PF11241">
    <property type="entry name" value="DUF3043"/>
    <property type="match status" value="1"/>
</dbReference>
<reference evidence="3" key="1">
    <citation type="submission" date="2015-08" db="EMBL/GenBank/DDBJ databases">
        <authorList>
            <person name="Babu N.S."/>
            <person name="Beckwith C.J."/>
            <person name="Beseler K.G."/>
            <person name="Brison A."/>
            <person name="Carone J.V."/>
            <person name="Caskin T.P."/>
            <person name="Diamond M."/>
            <person name="Durham M.E."/>
            <person name="Foxe J.M."/>
            <person name="Go M."/>
            <person name="Henderson B.A."/>
            <person name="Jones I.B."/>
            <person name="McGettigan J.A."/>
            <person name="Micheletti S.J."/>
            <person name="Nasrallah M.E."/>
            <person name="Ortiz D."/>
            <person name="Piller C.R."/>
            <person name="Privatt S.R."/>
            <person name="Schneider S.L."/>
            <person name="Sharp S."/>
            <person name="Smith T.C."/>
            <person name="Stanton J.D."/>
            <person name="Ullery H.E."/>
            <person name="Wilson R.J."/>
            <person name="Serrano M.G."/>
            <person name="Buck G."/>
            <person name="Lee V."/>
            <person name="Wang Y."/>
            <person name="Carvalho R."/>
            <person name="Voegtly L."/>
            <person name="Shi R."/>
            <person name="Duckworth R."/>
            <person name="Johnson A."/>
            <person name="Loviza R."/>
            <person name="Walstead R."/>
            <person name="Shah Z."/>
            <person name="Kiflezghi M."/>
            <person name="Wade K."/>
            <person name="Ball S.L."/>
            <person name="Bradley K.W."/>
            <person name="Asai D.J."/>
            <person name="Bowman C.A."/>
            <person name="Russell D.A."/>
            <person name="Pope W.H."/>
            <person name="Jacobs-Sera D."/>
            <person name="Hendrix R.W."/>
            <person name="Hatfull G.F."/>
        </authorList>
    </citation>
    <scope>NUCLEOTIDE SEQUENCE</scope>
</reference>
<gene>
    <name evidence="3" type="ORF">NOCA120055</name>
</gene>
<organism evidence="3">
    <name type="scientific">metagenome</name>
    <dbReference type="NCBI Taxonomy" id="256318"/>
    <lineage>
        <taxon>unclassified sequences</taxon>
        <taxon>metagenomes</taxon>
    </lineage>
</organism>
<dbReference type="InterPro" id="IPR021403">
    <property type="entry name" value="DUF3043"/>
</dbReference>
<dbReference type="AlphaFoldDB" id="A0A2P2CDH0"/>
<protein>
    <submittedName>
        <fullName evidence="3">Integral membrane protein</fullName>
    </submittedName>
</protein>
<evidence type="ECO:0000313" key="3">
    <source>
        <dbReference type="EMBL" id="CUR60054.1"/>
    </source>
</evidence>
<accession>A0A2P2CDH0</accession>
<evidence type="ECO:0000256" key="2">
    <source>
        <dbReference type="SAM" id="Phobius"/>
    </source>
</evidence>
<keyword evidence="2" id="KW-0472">Membrane</keyword>
<feature type="transmembrane region" description="Helical" evidence="2">
    <location>
        <begin position="125"/>
        <end position="143"/>
    </location>
</feature>
<name>A0A2P2CDH0_9ZZZZ</name>
<keyword evidence="2" id="KW-0812">Transmembrane</keyword>
<keyword evidence="2" id="KW-1133">Transmembrane helix</keyword>